<proteinExistence type="predicted"/>
<keyword evidence="2" id="KW-1185">Reference proteome</keyword>
<protein>
    <submittedName>
        <fullName evidence="1">Uncharacterized protein</fullName>
    </submittedName>
</protein>
<dbReference type="EMBL" id="JACEIK010000479">
    <property type="protein sequence ID" value="MCD7457810.1"/>
    <property type="molecule type" value="Genomic_DNA"/>
</dbReference>
<evidence type="ECO:0000313" key="2">
    <source>
        <dbReference type="Proteomes" id="UP000823775"/>
    </source>
</evidence>
<organism evidence="1 2">
    <name type="scientific">Datura stramonium</name>
    <name type="common">Jimsonweed</name>
    <name type="synonym">Common thornapple</name>
    <dbReference type="NCBI Taxonomy" id="4076"/>
    <lineage>
        <taxon>Eukaryota</taxon>
        <taxon>Viridiplantae</taxon>
        <taxon>Streptophyta</taxon>
        <taxon>Embryophyta</taxon>
        <taxon>Tracheophyta</taxon>
        <taxon>Spermatophyta</taxon>
        <taxon>Magnoliopsida</taxon>
        <taxon>eudicotyledons</taxon>
        <taxon>Gunneridae</taxon>
        <taxon>Pentapetalae</taxon>
        <taxon>asterids</taxon>
        <taxon>lamiids</taxon>
        <taxon>Solanales</taxon>
        <taxon>Solanaceae</taxon>
        <taxon>Solanoideae</taxon>
        <taxon>Datureae</taxon>
        <taxon>Datura</taxon>
    </lineage>
</organism>
<sequence>MKFELQVGTKTINGLCPRVVPLSKKEERLREEGDYRSRRAKLDADKMTSIKAFARKVDEPIGKVKINKSLAKNGDDDAGKGKGMLLFLVELGFDFWPSGQGSVFFPFVRHQAQRVAPLGAPILLARRAGHGTSMPAPCQLLSTRLTNLVWPFFLF</sequence>
<name>A0ABS8SG61_DATST</name>
<accession>A0ABS8SG61</accession>
<dbReference type="Proteomes" id="UP000823775">
    <property type="component" value="Unassembled WGS sequence"/>
</dbReference>
<gene>
    <name evidence="1" type="ORF">HAX54_036249</name>
</gene>
<evidence type="ECO:0000313" key="1">
    <source>
        <dbReference type="EMBL" id="MCD7457810.1"/>
    </source>
</evidence>
<comment type="caution">
    <text evidence="1">The sequence shown here is derived from an EMBL/GenBank/DDBJ whole genome shotgun (WGS) entry which is preliminary data.</text>
</comment>
<reference evidence="1 2" key="1">
    <citation type="journal article" date="2021" name="BMC Genomics">
        <title>Datura genome reveals duplications of psychoactive alkaloid biosynthetic genes and high mutation rate following tissue culture.</title>
        <authorList>
            <person name="Rajewski A."/>
            <person name="Carter-House D."/>
            <person name="Stajich J."/>
            <person name="Litt A."/>
        </authorList>
    </citation>
    <scope>NUCLEOTIDE SEQUENCE [LARGE SCALE GENOMIC DNA]</scope>
    <source>
        <strain evidence="1">AR-01</strain>
    </source>
</reference>